<evidence type="ECO:0000313" key="2">
    <source>
        <dbReference type="EMBL" id="KRT81965.1"/>
    </source>
</evidence>
<reference evidence="2 3" key="1">
    <citation type="submission" date="2015-09" db="EMBL/GenBank/DDBJ databases">
        <title>Draft genome of the scarab beetle Oryctes borbonicus.</title>
        <authorList>
            <person name="Meyer J.M."/>
            <person name="Markov G.V."/>
            <person name="Baskaran P."/>
            <person name="Herrmann M."/>
            <person name="Sommer R.J."/>
            <person name="Roedelsperger C."/>
        </authorList>
    </citation>
    <scope>NUCLEOTIDE SEQUENCE [LARGE SCALE GENOMIC DNA]</scope>
    <source>
        <strain evidence="2">OB123</strain>
        <tissue evidence="2">Whole animal</tissue>
    </source>
</reference>
<gene>
    <name evidence="2" type="ORF">AMK59_6053</name>
</gene>
<feature type="compositionally biased region" description="Polar residues" evidence="1">
    <location>
        <begin position="34"/>
        <end position="46"/>
    </location>
</feature>
<sequence length="231" mass="25601">GFIGPISHGGEVVDKSIYSGEKKNLNDGSYEKANGQSGVQVKQGQNGFKHDKIGVQSSQSNLGHYNDHKGGKNVVEDGKSYLGGQQFNQQGQNSDEKKQEAGHKKGHVIKGFKSSHHKDETGKTEEYYDEAHDEGDNFNFHGQSGKFGEGAQSAFKGGHDDRFFNADQRGKQGYYDAGQYLHKNNADEGQYGQNKYLGNGQVYGVNNGIDQQSLLGHQEHNRLFKHHPFFH</sequence>
<feature type="compositionally biased region" description="Basic and acidic residues" evidence="1">
    <location>
        <begin position="65"/>
        <end position="79"/>
    </location>
</feature>
<evidence type="ECO:0000313" key="3">
    <source>
        <dbReference type="Proteomes" id="UP000051574"/>
    </source>
</evidence>
<dbReference type="InterPro" id="IPR031959">
    <property type="entry name" value="DUF4779"/>
</dbReference>
<feature type="compositionally biased region" description="Basic and acidic residues" evidence="1">
    <location>
        <begin position="94"/>
        <end position="103"/>
    </location>
</feature>
<dbReference type="AlphaFoldDB" id="A0A0T6B4E6"/>
<proteinExistence type="predicted"/>
<feature type="non-terminal residue" evidence="2">
    <location>
        <position position="1"/>
    </location>
</feature>
<feature type="compositionally biased region" description="Low complexity" evidence="1">
    <location>
        <begin position="83"/>
        <end position="93"/>
    </location>
</feature>
<dbReference type="OrthoDB" id="8195832at2759"/>
<dbReference type="EMBL" id="LJIG01015983">
    <property type="protein sequence ID" value="KRT81965.1"/>
    <property type="molecule type" value="Genomic_DNA"/>
</dbReference>
<dbReference type="Proteomes" id="UP000051574">
    <property type="component" value="Unassembled WGS sequence"/>
</dbReference>
<protein>
    <submittedName>
        <fullName evidence="2">Uncharacterized protein</fullName>
    </submittedName>
</protein>
<dbReference type="Pfam" id="PF16009">
    <property type="entry name" value="DUF4779"/>
    <property type="match status" value="1"/>
</dbReference>
<organism evidence="2 3">
    <name type="scientific">Oryctes borbonicus</name>
    <dbReference type="NCBI Taxonomy" id="1629725"/>
    <lineage>
        <taxon>Eukaryota</taxon>
        <taxon>Metazoa</taxon>
        <taxon>Ecdysozoa</taxon>
        <taxon>Arthropoda</taxon>
        <taxon>Hexapoda</taxon>
        <taxon>Insecta</taxon>
        <taxon>Pterygota</taxon>
        <taxon>Neoptera</taxon>
        <taxon>Endopterygota</taxon>
        <taxon>Coleoptera</taxon>
        <taxon>Polyphaga</taxon>
        <taxon>Scarabaeiformia</taxon>
        <taxon>Scarabaeidae</taxon>
        <taxon>Dynastinae</taxon>
        <taxon>Oryctes</taxon>
    </lineage>
</organism>
<keyword evidence="3" id="KW-1185">Reference proteome</keyword>
<evidence type="ECO:0000256" key="1">
    <source>
        <dbReference type="SAM" id="MobiDB-lite"/>
    </source>
</evidence>
<accession>A0A0T6B4E6</accession>
<feature type="region of interest" description="Disordered" evidence="1">
    <location>
        <begin position="28"/>
        <end position="107"/>
    </location>
</feature>
<name>A0A0T6B4E6_9SCAR</name>
<comment type="caution">
    <text evidence="2">The sequence shown here is derived from an EMBL/GenBank/DDBJ whole genome shotgun (WGS) entry which is preliminary data.</text>
</comment>